<accession>A0ABW0J542</accession>
<reference evidence="3" key="1">
    <citation type="journal article" date="2019" name="Int. J. Syst. Evol. Microbiol.">
        <title>The Global Catalogue of Microorganisms (GCM) 10K type strain sequencing project: providing services to taxonomists for standard genome sequencing and annotation.</title>
        <authorList>
            <consortium name="The Broad Institute Genomics Platform"/>
            <consortium name="The Broad Institute Genome Sequencing Center for Infectious Disease"/>
            <person name="Wu L."/>
            <person name="Ma J."/>
        </authorList>
    </citation>
    <scope>NUCLEOTIDE SEQUENCE [LARGE SCALE GENOMIC DNA]</scope>
    <source>
        <strain evidence="3">CCUG 56042</strain>
    </source>
</reference>
<feature type="chain" id="PRO_5046713862" evidence="1">
    <location>
        <begin position="31"/>
        <end position="186"/>
    </location>
</feature>
<proteinExistence type="predicted"/>
<gene>
    <name evidence="2" type="ORF">ACFPTO_04715</name>
</gene>
<evidence type="ECO:0000313" key="3">
    <source>
        <dbReference type="Proteomes" id="UP001596103"/>
    </source>
</evidence>
<protein>
    <submittedName>
        <fullName evidence="2">DUF6013 family protein</fullName>
    </submittedName>
</protein>
<dbReference type="Pfam" id="PF19476">
    <property type="entry name" value="DUF6013"/>
    <property type="match status" value="1"/>
</dbReference>
<keyword evidence="3" id="KW-1185">Reference proteome</keyword>
<organism evidence="2 3">
    <name type="scientific">Paraburkholderia denitrificans</name>
    <dbReference type="NCBI Taxonomy" id="694025"/>
    <lineage>
        <taxon>Bacteria</taxon>
        <taxon>Pseudomonadati</taxon>
        <taxon>Pseudomonadota</taxon>
        <taxon>Betaproteobacteria</taxon>
        <taxon>Burkholderiales</taxon>
        <taxon>Burkholderiaceae</taxon>
        <taxon>Paraburkholderia</taxon>
    </lineage>
</organism>
<feature type="signal peptide" evidence="1">
    <location>
        <begin position="1"/>
        <end position="30"/>
    </location>
</feature>
<dbReference type="RefSeq" id="WP_377709821.1">
    <property type="nucleotide sequence ID" value="NZ_JBHSMP010000007.1"/>
</dbReference>
<name>A0ABW0J542_9BURK</name>
<comment type="caution">
    <text evidence="2">The sequence shown here is derived from an EMBL/GenBank/DDBJ whole genome shotgun (WGS) entry which is preliminary data.</text>
</comment>
<evidence type="ECO:0000313" key="2">
    <source>
        <dbReference type="EMBL" id="MFC5428111.1"/>
    </source>
</evidence>
<evidence type="ECO:0000256" key="1">
    <source>
        <dbReference type="SAM" id="SignalP"/>
    </source>
</evidence>
<dbReference type="EMBL" id="JBHSMP010000007">
    <property type="protein sequence ID" value="MFC5428111.1"/>
    <property type="molecule type" value="Genomic_DNA"/>
</dbReference>
<sequence>MLRRRSSRAHAALACFAFAVSCTFALPAFATTPITVTSKAATDGPIRYTVKVTSKQFGNSSETRTLRSGDTDDFTWRTTPPGGAVAAPKGCPDLATLPLDANGAVVRQTQLRLSPIVDAHGTANVQVSFRAQAPHGTRSVSSGGATLTCPDVKSISQIVHFTMPTNGTPKTITLSDGTQVTISAQR</sequence>
<dbReference type="InterPro" id="IPR046055">
    <property type="entry name" value="DUF6013"/>
</dbReference>
<dbReference type="Proteomes" id="UP001596103">
    <property type="component" value="Unassembled WGS sequence"/>
</dbReference>
<dbReference type="PROSITE" id="PS51257">
    <property type="entry name" value="PROKAR_LIPOPROTEIN"/>
    <property type="match status" value="1"/>
</dbReference>
<keyword evidence="1" id="KW-0732">Signal</keyword>